<evidence type="ECO:0000313" key="1">
    <source>
        <dbReference type="EMBL" id="SDI63081.1"/>
    </source>
</evidence>
<proteinExistence type="predicted"/>
<dbReference type="AlphaFoldDB" id="A0A1G8M589"/>
<name>A0A1G8M589_9GAMM</name>
<dbReference type="PROSITE" id="PS51257">
    <property type="entry name" value="PROKAR_LIPOPROTEIN"/>
    <property type="match status" value="1"/>
</dbReference>
<sequence>MKLHWIALGVVLAGCAADPQPTTRPLKPPPECRQGSAPIIDTQKLITLLIETGKITEQMTPEQIDAAVASYIRDKNDRCGPYTQPKM</sequence>
<dbReference type="RefSeq" id="WP_090362208.1">
    <property type="nucleotide sequence ID" value="NZ_FNEM01000002.1"/>
</dbReference>
<dbReference type="EMBL" id="FNEM01000002">
    <property type="protein sequence ID" value="SDI63081.1"/>
    <property type="molecule type" value="Genomic_DNA"/>
</dbReference>
<reference evidence="2" key="1">
    <citation type="submission" date="2016-10" db="EMBL/GenBank/DDBJ databases">
        <authorList>
            <person name="Varghese N."/>
            <person name="Submissions S."/>
        </authorList>
    </citation>
    <scope>NUCLEOTIDE SEQUENCE [LARGE SCALE GENOMIC DNA]</scope>
    <source>
        <strain evidence="2">DSM 23317</strain>
    </source>
</reference>
<accession>A0A1G8M589</accession>
<evidence type="ECO:0000313" key="2">
    <source>
        <dbReference type="Proteomes" id="UP000199527"/>
    </source>
</evidence>
<protein>
    <recommendedName>
        <fullName evidence="3">Lipoprotein</fullName>
    </recommendedName>
</protein>
<dbReference type="OrthoDB" id="9849562at2"/>
<evidence type="ECO:0008006" key="3">
    <source>
        <dbReference type="Google" id="ProtNLM"/>
    </source>
</evidence>
<keyword evidence="2" id="KW-1185">Reference proteome</keyword>
<organism evidence="1 2">
    <name type="scientific">Ferrimonas sediminum</name>
    <dbReference type="NCBI Taxonomy" id="718193"/>
    <lineage>
        <taxon>Bacteria</taxon>
        <taxon>Pseudomonadati</taxon>
        <taxon>Pseudomonadota</taxon>
        <taxon>Gammaproteobacteria</taxon>
        <taxon>Alteromonadales</taxon>
        <taxon>Ferrimonadaceae</taxon>
        <taxon>Ferrimonas</taxon>
    </lineage>
</organism>
<dbReference type="Proteomes" id="UP000199527">
    <property type="component" value="Unassembled WGS sequence"/>
</dbReference>
<gene>
    <name evidence="1" type="ORF">SAMN04488540_102270</name>
</gene>